<reference evidence="3 4" key="1">
    <citation type="journal article" date="2014" name="Int. J. Syst. Evol. Microbiol.">
        <title>Rhodoluna lacicola gen. nov., sp. nov., a planktonic freshwater bacterium with stream-lined genome.</title>
        <authorList>
            <person name="Hahn M."/>
            <person name="Schmidt J."/>
            <person name="Taipale S.J."/>
            <person name="Doolittle W.F."/>
            <person name="Koll U."/>
        </authorList>
    </citation>
    <scope>NUCLEOTIDE SEQUENCE [LARGE SCALE GENOMIC DNA]</scope>
    <source>
        <strain evidence="3 4">MWH-Ta8</strain>
    </source>
</reference>
<dbReference type="InterPro" id="IPR052018">
    <property type="entry name" value="PHP_domain"/>
</dbReference>
<sequence>MAIIDLHSHSNRSDGKESPTEVFEHAAAAGVNVLALTDHDTTTGWAEGAEAAARLGIGFVPGIEVTTRAKVRVGERDRFISVHMLAYLPDPQYKPLADELHDTVGSREIRAMGITDKLAKDFPITWDLVLEMLEDGATIGRPAIADALVKLGVVADRAEAFRGVLDKHGPYYIATDTTDTFDAIKLIRESGGVPIIAHPLTDVGANASRGDLPEEHFEKLIDAGLMGFEVYHREVPEVAREWLLMLARKHDLIHTGSSDYHGVHGKPNRLGENTTAPEMFERILAAGTGSKAIL</sequence>
<feature type="domain" description="Polymerase/histidinol phosphatase N-terminal" evidence="2">
    <location>
        <begin position="4"/>
        <end position="69"/>
    </location>
</feature>
<dbReference type="GO" id="GO:0004534">
    <property type="term" value="F:5'-3' RNA exonuclease activity"/>
    <property type="evidence" value="ECO:0007669"/>
    <property type="project" value="TreeGrafter"/>
</dbReference>
<dbReference type="EMBL" id="CP007490">
    <property type="protein sequence ID" value="AIC47205.1"/>
    <property type="molecule type" value="Genomic_DNA"/>
</dbReference>
<dbReference type="HOGENOM" id="CLU_067347_1_0_11"/>
<dbReference type="SUPFAM" id="SSF89550">
    <property type="entry name" value="PHP domain-like"/>
    <property type="match status" value="1"/>
</dbReference>
<dbReference type="Gene3D" id="3.20.20.140">
    <property type="entry name" value="Metal-dependent hydrolases"/>
    <property type="match status" value="1"/>
</dbReference>
<dbReference type="CDD" id="cd07438">
    <property type="entry name" value="PHP_HisPPase_AMP"/>
    <property type="match status" value="1"/>
</dbReference>
<evidence type="ECO:0000313" key="3">
    <source>
        <dbReference type="EMBL" id="AIC47205.1"/>
    </source>
</evidence>
<evidence type="ECO:0000259" key="2">
    <source>
        <dbReference type="SMART" id="SM00481"/>
    </source>
</evidence>
<dbReference type="AlphaFoldDB" id="A0A060JEN8"/>
<evidence type="ECO:0000313" key="4">
    <source>
        <dbReference type="Proteomes" id="UP000067708"/>
    </source>
</evidence>
<dbReference type="PATRIC" id="fig|529884.3.peg.366"/>
<dbReference type="PANTHER" id="PTHR42924:SF3">
    <property type="entry name" value="POLYMERASE_HISTIDINOL PHOSPHATASE N-TERMINAL DOMAIN-CONTAINING PROTEIN"/>
    <property type="match status" value="1"/>
</dbReference>
<dbReference type="InterPro" id="IPR016195">
    <property type="entry name" value="Pol/histidinol_Pase-like"/>
</dbReference>
<feature type="region of interest" description="Disordered" evidence="1">
    <location>
        <begin position="1"/>
        <end position="21"/>
    </location>
</feature>
<dbReference type="PANTHER" id="PTHR42924">
    <property type="entry name" value="EXONUCLEASE"/>
    <property type="match status" value="1"/>
</dbReference>
<dbReference type="KEGG" id="rla:Rhola_00003840"/>
<dbReference type="Proteomes" id="UP000067708">
    <property type="component" value="Chromosome"/>
</dbReference>
<dbReference type="eggNOG" id="COG0613">
    <property type="taxonomic scope" value="Bacteria"/>
</dbReference>
<dbReference type="Gene3D" id="1.10.150.650">
    <property type="match status" value="1"/>
</dbReference>
<accession>A0A060JEN8</accession>
<name>A0A060JEN8_9MICO</name>
<dbReference type="GO" id="GO:0035312">
    <property type="term" value="F:5'-3' DNA exonuclease activity"/>
    <property type="evidence" value="ECO:0007669"/>
    <property type="project" value="TreeGrafter"/>
</dbReference>
<evidence type="ECO:0000256" key="1">
    <source>
        <dbReference type="SAM" id="MobiDB-lite"/>
    </source>
</evidence>
<dbReference type="STRING" id="529884.Rhola_00003840"/>
<dbReference type="SMART" id="SM00481">
    <property type="entry name" value="POLIIIAc"/>
    <property type="match status" value="1"/>
</dbReference>
<gene>
    <name evidence="3" type="ORF">Rhola_00003840</name>
</gene>
<proteinExistence type="predicted"/>
<keyword evidence="4" id="KW-1185">Reference proteome</keyword>
<organism evidence="3 4">
    <name type="scientific">Rhodoluna lacicola</name>
    <dbReference type="NCBI Taxonomy" id="529884"/>
    <lineage>
        <taxon>Bacteria</taxon>
        <taxon>Bacillati</taxon>
        <taxon>Actinomycetota</taxon>
        <taxon>Actinomycetes</taxon>
        <taxon>Micrococcales</taxon>
        <taxon>Microbacteriaceae</taxon>
        <taxon>Luna cluster</taxon>
        <taxon>Luna-1 subcluster</taxon>
        <taxon>Rhodoluna</taxon>
    </lineage>
</organism>
<dbReference type="OrthoDB" id="9804333at2"/>
<dbReference type="Pfam" id="PF02811">
    <property type="entry name" value="PHP"/>
    <property type="match status" value="1"/>
</dbReference>
<protein>
    <submittedName>
        <fullName evidence="3">Putative metal-dependent phosphoesterases (PHP family)</fullName>
    </submittedName>
</protein>
<dbReference type="RefSeq" id="WP_038501989.1">
    <property type="nucleotide sequence ID" value="NZ_CP007490.1"/>
</dbReference>
<dbReference type="InterPro" id="IPR003141">
    <property type="entry name" value="Pol/His_phosphatase_N"/>
</dbReference>
<dbReference type="InterPro" id="IPR004013">
    <property type="entry name" value="PHP_dom"/>
</dbReference>